<feature type="transmembrane region" description="Helical" evidence="13">
    <location>
        <begin position="12"/>
        <end position="30"/>
    </location>
</feature>
<reference evidence="15 16" key="1">
    <citation type="submission" date="2016-11" db="EMBL/GenBank/DDBJ databases">
        <authorList>
            <person name="Jaros S."/>
            <person name="Januszkiewicz K."/>
            <person name="Wedrychowicz H."/>
        </authorList>
    </citation>
    <scope>NUCLEOTIDE SEQUENCE [LARGE SCALE GENOMIC DNA]</scope>
    <source>
        <strain evidence="15 16">CGMCC 1.7049</strain>
    </source>
</reference>
<evidence type="ECO:0000256" key="12">
    <source>
        <dbReference type="SAM" id="MobiDB-lite"/>
    </source>
</evidence>
<gene>
    <name evidence="15" type="ORF">SAMN04488068_2187</name>
</gene>
<keyword evidence="11 15" id="KW-0413">Isomerase</keyword>
<keyword evidence="3" id="KW-0997">Cell inner membrane</keyword>
<dbReference type="EMBL" id="FQWZ01000004">
    <property type="protein sequence ID" value="SHG99988.1"/>
    <property type="molecule type" value="Genomic_DNA"/>
</dbReference>
<comment type="similarity">
    <text evidence="8">Belongs to the PpiD chaperone family.</text>
</comment>
<evidence type="ECO:0000256" key="9">
    <source>
        <dbReference type="ARBA" id="ARBA00040743"/>
    </source>
</evidence>
<feature type="region of interest" description="Disordered" evidence="12">
    <location>
        <begin position="625"/>
        <end position="644"/>
    </location>
</feature>
<dbReference type="InterPro" id="IPR000297">
    <property type="entry name" value="PPIase_PpiC"/>
</dbReference>
<dbReference type="InterPro" id="IPR052029">
    <property type="entry name" value="PpiD_chaperone"/>
</dbReference>
<sequence length="644" mass="70307">MLQSIRDRLSGPIVWFVIGLICIPFAFWGIESFRGGSADPVVATVGDHDITQAEFRQGYEQRYQQLQQMLGENFNPGIIDQARFRQNVLDDMIQEQLLRQYVQKAGYRASDAAVFNYLSSVPAFQQDGKFSAQQYRDLLQRRGLQPQRFESQLRESLVIDQLREAIAESAFVTDDEALLSRRIAGQTRDVGLAVLPLAAFQRDAQVTDAEIAERYEANKSAYMAPERLRIAYVDLALDKLPKAENPGEAVLKVAYDAEKDSRFTSSEERRASHLLIAFNADKSASKARIEKLAEQIKAGASFADLTKQNSDDTGSKASGGDLGYIKRGMMTKSFEDALFSLKAAGEISGVVETEFGFHLIKLDELKTPTVRSFEDPAVQAELLDVYQARETQKRFQELSDKLEQLAFENPTSLEPVAQALGLKVESSDWFTRAGGSGLLAEDAVKTAAFSAEVLTDNENSKPLAVGAGRVVVLRKSEYEAPRQRALTEVRDGIAAELQLAKAKAAAAAKATQLVEALKQGQSLDTAAGAHGAELKPDAVLTRNATQPERVIVDTAFKLPRPVEGKVSAAQLTLANGDLAVILLRKVDEPTTATLAPTESAQLRDAVAGAEYAAMRKALEKEFKVEIKNPPADPNAAAAGEEPAP</sequence>
<dbReference type="AlphaFoldDB" id="A0A1M5PE40"/>
<evidence type="ECO:0000256" key="1">
    <source>
        <dbReference type="ARBA" id="ARBA00004382"/>
    </source>
</evidence>
<evidence type="ECO:0000256" key="8">
    <source>
        <dbReference type="ARBA" id="ARBA00038408"/>
    </source>
</evidence>
<evidence type="ECO:0000256" key="5">
    <source>
        <dbReference type="ARBA" id="ARBA00022989"/>
    </source>
</evidence>
<dbReference type="PROSITE" id="PS50198">
    <property type="entry name" value="PPIC_PPIASE_2"/>
    <property type="match status" value="1"/>
</dbReference>
<dbReference type="PANTHER" id="PTHR47529">
    <property type="entry name" value="PEPTIDYL-PROLYL CIS-TRANS ISOMERASE D"/>
    <property type="match status" value="1"/>
</dbReference>
<dbReference type="PANTHER" id="PTHR47529:SF1">
    <property type="entry name" value="PERIPLASMIC CHAPERONE PPID"/>
    <property type="match status" value="1"/>
</dbReference>
<evidence type="ECO:0000256" key="13">
    <source>
        <dbReference type="SAM" id="Phobius"/>
    </source>
</evidence>
<evidence type="ECO:0000256" key="4">
    <source>
        <dbReference type="ARBA" id="ARBA00022692"/>
    </source>
</evidence>
<dbReference type="SUPFAM" id="SSF109998">
    <property type="entry name" value="Triger factor/SurA peptide-binding domain-like"/>
    <property type="match status" value="1"/>
</dbReference>
<feature type="compositionally biased region" description="Low complexity" evidence="12">
    <location>
        <begin position="633"/>
        <end position="644"/>
    </location>
</feature>
<dbReference type="STRING" id="490188.SAMN04488068_2187"/>
<dbReference type="OrthoDB" id="9812372at2"/>
<evidence type="ECO:0000256" key="6">
    <source>
        <dbReference type="ARBA" id="ARBA00023136"/>
    </source>
</evidence>
<dbReference type="InterPro" id="IPR027304">
    <property type="entry name" value="Trigger_fact/SurA_dom_sf"/>
</dbReference>
<organism evidence="15 16">
    <name type="scientific">Hydrocarboniphaga daqingensis</name>
    <dbReference type="NCBI Taxonomy" id="490188"/>
    <lineage>
        <taxon>Bacteria</taxon>
        <taxon>Pseudomonadati</taxon>
        <taxon>Pseudomonadota</taxon>
        <taxon>Gammaproteobacteria</taxon>
        <taxon>Nevskiales</taxon>
        <taxon>Nevskiaceae</taxon>
        <taxon>Hydrocarboniphaga</taxon>
    </lineage>
</organism>
<evidence type="ECO:0000256" key="7">
    <source>
        <dbReference type="ARBA" id="ARBA00023186"/>
    </source>
</evidence>
<keyword evidence="4 13" id="KW-0812">Transmembrane</keyword>
<dbReference type="GO" id="GO:0003755">
    <property type="term" value="F:peptidyl-prolyl cis-trans isomerase activity"/>
    <property type="evidence" value="ECO:0007669"/>
    <property type="project" value="UniProtKB-KW"/>
</dbReference>
<proteinExistence type="inferred from homology"/>
<keyword evidence="11" id="KW-0697">Rotamase</keyword>
<dbReference type="Pfam" id="PF13624">
    <property type="entry name" value="SurA_N_3"/>
    <property type="match status" value="1"/>
</dbReference>
<dbReference type="RefSeq" id="WP_072897395.1">
    <property type="nucleotide sequence ID" value="NZ_FQWZ01000004.1"/>
</dbReference>
<dbReference type="Pfam" id="PF13616">
    <property type="entry name" value="Rotamase_3"/>
    <property type="match status" value="1"/>
</dbReference>
<dbReference type="Gene3D" id="1.10.4030.10">
    <property type="entry name" value="Porin chaperone SurA, peptide-binding domain"/>
    <property type="match status" value="1"/>
</dbReference>
<accession>A0A1M5PE40</accession>
<keyword evidence="5 13" id="KW-1133">Transmembrane helix</keyword>
<dbReference type="SUPFAM" id="SSF54534">
    <property type="entry name" value="FKBP-like"/>
    <property type="match status" value="1"/>
</dbReference>
<keyword evidence="16" id="KW-1185">Reference proteome</keyword>
<evidence type="ECO:0000256" key="11">
    <source>
        <dbReference type="PROSITE-ProRule" id="PRU00278"/>
    </source>
</evidence>
<comment type="subcellular location">
    <subcellularLocation>
        <location evidence="1">Cell inner membrane</location>
        <topology evidence="1">Single-pass type II membrane protein</topology>
        <orientation evidence="1">Periplasmic side</orientation>
    </subcellularLocation>
</comment>
<dbReference type="Proteomes" id="UP000199758">
    <property type="component" value="Unassembled WGS sequence"/>
</dbReference>
<name>A0A1M5PE40_9GAMM</name>
<keyword evidence="7" id="KW-0143">Chaperone</keyword>
<feature type="domain" description="PpiC" evidence="14">
    <location>
        <begin position="266"/>
        <end position="364"/>
    </location>
</feature>
<dbReference type="Gene3D" id="3.10.50.40">
    <property type="match status" value="1"/>
</dbReference>
<evidence type="ECO:0000313" key="15">
    <source>
        <dbReference type="EMBL" id="SHG99988.1"/>
    </source>
</evidence>
<keyword evidence="2" id="KW-1003">Cell membrane</keyword>
<protein>
    <recommendedName>
        <fullName evidence="9">Periplasmic chaperone PpiD</fullName>
    </recommendedName>
    <alternativeName>
        <fullName evidence="10">Periplasmic folding chaperone</fullName>
    </alternativeName>
</protein>
<keyword evidence="6 13" id="KW-0472">Membrane</keyword>
<dbReference type="GO" id="GO:0005886">
    <property type="term" value="C:plasma membrane"/>
    <property type="evidence" value="ECO:0007669"/>
    <property type="project" value="UniProtKB-SubCell"/>
</dbReference>
<dbReference type="InterPro" id="IPR046357">
    <property type="entry name" value="PPIase_dom_sf"/>
</dbReference>
<evidence type="ECO:0000259" key="14">
    <source>
        <dbReference type="PROSITE" id="PS50198"/>
    </source>
</evidence>
<evidence type="ECO:0000256" key="3">
    <source>
        <dbReference type="ARBA" id="ARBA00022519"/>
    </source>
</evidence>
<evidence type="ECO:0000256" key="10">
    <source>
        <dbReference type="ARBA" id="ARBA00042775"/>
    </source>
</evidence>
<evidence type="ECO:0000256" key="2">
    <source>
        <dbReference type="ARBA" id="ARBA00022475"/>
    </source>
</evidence>
<evidence type="ECO:0000313" key="16">
    <source>
        <dbReference type="Proteomes" id="UP000199758"/>
    </source>
</evidence>